<organism evidence="1">
    <name type="scientific">marine sediment metagenome</name>
    <dbReference type="NCBI Taxonomy" id="412755"/>
    <lineage>
        <taxon>unclassified sequences</taxon>
        <taxon>metagenomes</taxon>
        <taxon>ecological metagenomes</taxon>
    </lineage>
</organism>
<sequence>MVRSTWWADWPFSRNNVSLSILDVVDSGTLDCKLAGLLWLLMEHR</sequence>
<name>X0VT57_9ZZZZ</name>
<reference evidence="1" key="1">
    <citation type="journal article" date="2014" name="Front. Microbiol.">
        <title>High frequency of phylogenetically diverse reductive dehalogenase-homologous genes in deep subseafloor sedimentary metagenomes.</title>
        <authorList>
            <person name="Kawai M."/>
            <person name="Futagami T."/>
            <person name="Toyoda A."/>
            <person name="Takaki Y."/>
            <person name="Nishi S."/>
            <person name="Hori S."/>
            <person name="Arai W."/>
            <person name="Tsubouchi T."/>
            <person name="Morono Y."/>
            <person name="Uchiyama I."/>
            <person name="Ito T."/>
            <person name="Fujiyama A."/>
            <person name="Inagaki F."/>
            <person name="Takami H."/>
        </authorList>
    </citation>
    <scope>NUCLEOTIDE SEQUENCE</scope>
    <source>
        <strain evidence="1">Expedition CK06-06</strain>
    </source>
</reference>
<feature type="non-terminal residue" evidence="1">
    <location>
        <position position="45"/>
    </location>
</feature>
<protein>
    <submittedName>
        <fullName evidence="1">Uncharacterized protein</fullName>
    </submittedName>
</protein>
<gene>
    <name evidence="1" type="ORF">S01H1_47420</name>
</gene>
<dbReference type="EMBL" id="BARS01030403">
    <property type="protein sequence ID" value="GAG21415.1"/>
    <property type="molecule type" value="Genomic_DNA"/>
</dbReference>
<evidence type="ECO:0000313" key="1">
    <source>
        <dbReference type="EMBL" id="GAG21415.1"/>
    </source>
</evidence>
<dbReference type="AlphaFoldDB" id="X0VT57"/>
<accession>X0VT57</accession>
<comment type="caution">
    <text evidence="1">The sequence shown here is derived from an EMBL/GenBank/DDBJ whole genome shotgun (WGS) entry which is preliminary data.</text>
</comment>
<proteinExistence type="predicted"/>